<evidence type="ECO:0000313" key="2">
    <source>
        <dbReference type="Proteomes" id="UP000029488"/>
    </source>
</evidence>
<dbReference type="Proteomes" id="UP000029488">
    <property type="component" value="Plasmid pMP1046B"/>
</dbReference>
<dbReference type="RefSeq" id="WP_044005819.1">
    <property type="nucleotide sequence ID" value="NZ_CP007648.1"/>
</dbReference>
<dbReference type="EMBL" id="CP007648">
    <property type="protein sequence ID" value="AIR11677.1"/>
    <property type="molecule type" value="Genomic_DNA"/>
</dbReference>
<gene>
    <name evidence="1" type="ORF">LSJ_3057</name>
</gene>
<dbReference type="KEGG" id="lsj:LSJ_3057"/>
<sequence>MSIRRNVNVIKSLKSGDIIDLGLNGHNEYYIVAYQAVGGKYCLTSLQDGYTSVYGDSLAYIEDFLRSLGYEIIEDTETKEFEFSF</sequence>
<proteinExistence type="predicted"/>
<geneLocation type="plasmid" evidence="1 2">
    <name>pMP1046B</name>
</geneLocation>
<dbReference type="AlphaFoldDB" id="A0A089RZ05"/>
<keyword evidence="1" id="KW-0614">Plasmid</keyword>
<reference evidence="1 2" key="1">
    <citation type="journal article" date="2014" name="BMC Genomics">
        <title>Unusual genome complexity in Lactobacillus salivarius JCM1046.</title>
        <authorList>
            <person name="Raftis E.J."/>
            <person name="Forde B.M."/>
            <person name="Claesson M.J."/>
            <person name="O'Toole P.W."/>
        </authorList>
    </citation>
    <scope>NUCLEOTIDE SEQUENCE [LARGE SCALE GENOMIC DNA]</scope>
    <source>
        <strain evidence="1 2">JCM1046</strain>
        <plasmid evidence="1 2">pMP1046B</plasmid>
    </source>
</reference>
<name>A0A089RZ05_9LACO</name>
<organism evidence="1 2">
    <name type="scientific">Ligilactobacillus salivarius</name>
    <dbReference type="NCBI Taxonomy" id="1624"/>
    <lineage>
        <taxon>Bacteria</taxon>
        <taxon>Bacillati</taxon>
        <taxon>Bacillota</taxon>
        <taxon>Bacilli</taxon>
        <taxon>Lactobacillales</taxon>
        <taxon>Lactobacillaceae</taxon>
        <taxon>Ligilactobacillus</taxon>
    </lineage>
</organism>
<accession>A0A089RZ05</accession>
<evidence type="ECO:0000313" key="1">
    <source>
        <dbReference type="EMBL" id="AIR11677.1"/>
    </source>
</evidence>
<protein>
    <submittedName>
        <fullName evidence="1">Uncharacterized protein</fullName>
    </submittedName>
</protein>